<evidence type="ECO:0000313" key="2">
    <source>
        <dbReference type="EMBL" id="JAP17763.1"/>
    </source>
</evidence>
<reference evidence="2" key="1">
    <citation type="submission" date="2015-12" db="EMBL/GenBank/DDBJ databases">
        <title>Gene expression during late stages of embryo sac development: a critical building block for successful pollen-pistil interactions.</title>
        <authorList>
            <person name="Liu Y."/>
            <person name="Joly V."/>
            <person name="Sabar M."/>
            <person name="Matton D.P."/>
        </authorList>
    </citation>
    <scope>NUCLEOTIDE SEQUENCE</scope>
</reference>
<protein>
    <submittedName>
        <fullName evidence="2">Putative ovule protein</fullName>
    </submittedName>
</protein>
<feature type="compositionally biased region" description="Basic and acidic residues" evidence="1">
    <location>
        <begin position="35"/>
        <end position="52"/>
    </location>
</feature>
<organism evidence="2">
    <name type="scientific">Solanum chacoense</name>
    <name type="common">Chaco potato</name>
    <dbReference type="NCBI Taxonomy" id="4108"/>
    <lineage>
        <taxon>Eukaryota</taxon>
        <taxon>Viridiplantae</taxon>
        <taxon>Streptophyta</taxon>
        <taxon>Embryophyta</taxon>
        <taxon>Tracheophyta</taxon>
        <taxon>Spermatophyta</taxon>
        <taxon>Magnoliopsida</taxon>
        <taxon>eudicotyledons</taxon>
        <taxon>Gunneridae</taxon>
        <taxon>Pentapetalae</taxon>
        <taxon>asterids</taxon>
        <taxon>lamiids</taxon>
        <taxon>Solanales</taxon>
        <taxon>Solanaceae</taxon>
        <taxon>Solanoideae</taxon>
        <taxon>Solaneae</taxon>
        <taxon>Solanum</taxon>
    </lineage>
</organism>
<dbReference type="AlphaFoldDB" id="A0A0V0HC69"/>
<dbReference type="EMBL" id="GEDG01022123">
    <property type="protein sequence ID" value="JAP17763.1"/>
    <property type="molecule type" value="Transcribed_RNA"/>
</dbReference>
<name>A0A0V0HC69_SOLCH</name>
<feature type="region of interest" description="Disordered" evidence="1">
    <location>
        <begin position="1"/>
        <end position="53"/>
    </location>
</feature>
<proteinExistence type="predicted"/>
<sequence>MRHANNSRQRSNDNRTNEPPVAYRSKGSSCSEGGKMLKKDVQISKEDDRISRAEAGPFRTTKCTVVCGNNQHTENTASYPKNKT</sequence>
<evidence type="ECO:0000256" key="1">
    <source>
        <dbReference type="SAM" id="MobiDB-lite"/>
    </source>
</evidence>
<feature type="non-terminal residue" evidence="2">
    <location>
        <position position="84"/>
    </location>
</feature>
<accession>A0A0V0HC69</accession>